<organism evidence="2 3">
    <name type="scientific">Rhynchophorus ferrugineus</name>
    <name type="common">Red palm weevil</name>
    <name type="synonym">Curculio ferrugineus</name>
    <dbReference type="NCBI Taxonomy" id="354439"/>
    <lineage>
        <taxon>Eukaryota</taxon>
        <taxon>Metazoa</taxon>
        <taxon>Ecdysozoa</taxon>
        <taxon>Arthropoda</taxon>
        <taxon>Hexapoda</taxon>
        <taxon>Insecta</taxon>
        <taxon>Pterygota</taxon>
        <taxon>Neoptera</taxon>
        <taxon>Endopterygota</taxon>
        <taxon>Coleoptera</taxon>
        <taxon>Polyphaga</taxon>
        <taxon>Cucujiformia</taxon>
        <taxon>Curculionidae</taxon>
        <taxon>Dryophthorinae</taxon>
        <taxon>Rhynchophorus</taxon>
    </lineage>
</organism>
<name>A0A834IIA8_RHYFE</name>
<feature type="transmembrane region" description="Helical" evidence="1">
    <location>
        <begin position="40"/>
        <end position="61"/>
    </location>
</feature>
<feature type="transmembrane region" description="Helical" evidence="1">
    <location>
        <begin position="95"/>
        <end position="117"/>
    </location>
</feature>
<accession>A0A834IIA8</accession>
<dbReference type="Proteomes" id="UP000625711">
    <property type="component" value="Unassembled WGS sequence"/>
</dbReference>
<reference evidence="2" key="1">
    <citation type="submission" date="2020-08" db="EMBL/GenBank/DDBJ databases">
        <title>Genome sequencing and assembly of the red palm weevil Rhynchophorus ferrugineus.</title>
        <authorList>
            <person name="Dias G.B."/>
            <person name="Bergman C.M."/>
            <person name="Manee M."/>
        </authorList>
    </citation>
    <scope>NUCLEOTIDE SEQUENCE</scope>
    <source>
        <strain evidence="2">AA-2017</strain>
        <tissue evidence="2">Whole larva</tissue>
    </source>
</reference>
<dbReference type="EMBL" id="JAACXV010000401">
    <property type="protein sequence ID" value="KAF7278393.1"/>
    <property type="molecule type" value="Genomic_DNA"/>
</dbReference>
<feature type="transmembrane region" description="Helical" evidence="1">
    <location>
        <begin position="68"/>
        <end position="89"/>
    </location>
</feature>
<evidence type="ECO:0000313" key="3">
    <source>
        <dbReference type="Proteomes" id="UP000625711"/>
    </source>
</evidence>
<sequence length="126" mass="14886">MDLLVLLRLDGYCMLCRVMASTSGLFSIVFRIWLGDREYFNYYGLTCLATLGWILHALWYSGYHKRSLLFFEYGLVIKNMLTTMDLLVLLRLDGYCMLCRVMASTSGLFSIVFRIWLGDREYFNYY</sequence>
<proteinExistence type="predicted"/>
<comment type="caution">
    <text evidence="2">The sequence shown here is derived from an EMBL/GenBank/DDBJ whole genome shotgun (WGS) entry which is preliminary data.</text>
</comment>
<evidence type="ECO:0000256" key="1">
    <source>
        <dbReference type="SAM" id="Phobius"/>
    </source>
</evidence>
<evidence type="ECO:0000313" key="2">
    <source>
        <dbReference type="EMBL" id="KAF7278393.1"/>
    </source>
</evidence>
<keyword evidence="3" id="KW-1185">Reference proteome</keyword>
<keyword evidence="1" id="KW-1133">Transmembrane helix</keyword>
<dbReference type="AlphaFoldDB" id="A0A834IIA8"/>
<keyword evidence="1" id="KW-0472">Membrane</keyword>
<gene>
    <name evidence="2" type="ORF">GWI33_008431</name>
</gene>
<protein>
    <submittedName>
        <fullName evidence="2">Uncharacterized protein</fullName>
    </submittedName>
</protein>
<keyword evidence="1" id="KW-0812">Transmembrane</keyword>
<feature type="transmembrane region" description="Helical" evidence="1">
    <location>
        <begin position="12"/>
        <end position="34"/>
    </location>
</feature>